<keyword evidence="2" id="KW-0285">Flavoprotein</keyword>
<dbReference type="Gene3D" id="3.50.50.60">
    <property type="entry name" value="FAD/NAD(P)-binding domain"/>
    <property type="match status" value="1"/>
</dbReference>
<evidence type="ECO:0000256" key="2">
    <source>
        <dbReference type="PIRSR" id="PIRSR000137-2"/>
    </source>
</evidence>
<reference evidence="4 5" key="1">
    <citation type="journal article" date="2023" name="PLoS ONE">
        <title>Cytospora paraplurivora sp. nov. isolated from orchards with fruit tree decline syndrome in Ontario, Canada.</title>
        <authorList>
            <person name="Ilyukhin E."/>
            <person name="Nguyen H.D.T."/>
            <person name="Castle A.J."/>
            <person name="Ellouze W."/>
        </authorList>
    </citation>
    <scope>NUCLEOTIDE SEQUENCE [LARGE SCALE GENOMIC DNA]</scope>
    <source>
        <strain evidence="4 5">FDS-564</strain>
    </source>
</reference>
<keyword evidence="2" id="KW-0274">FAD</keyword>
<feature type="binding site" evidence="2">
    <location>
        <position position="235"/>
    </location>
    <ligand>
        <name>FAD</name>
        <dbReference type="ChEBI" id="CHEBI:57692"/>
    </ligand>
</feature>
<keyword evidence="5" id="KW-1185">Reference proteome</keyword>
<dbReference type="PANTHER" id="PTHR11552:SF210">
    <property type="entry name" value="GLUCOSE-METHANOL-CHOLINE OXIDOREDUCTASE N-TERMINAL DOMAIN-CONTAINING PROTEIN-RELATED"/>
    <property type="match status" value="1"/>
</dbReference>
<dbReference type="GO" id="GO:0050660">
    <property type="term" value="F:flavin adenine dinucleotide binding"/>
    <property type="evidence" value="ECO:0007669"/>
    <property type="project" value="InterPro"/>
</dbReference>
<dbReference type="Pfam" id="PF00732">
    <property type="entry name" value="GMC_oxred_N"/>
    <property type="match status" value="1"/>
</dbReference>
<accession>A0AAN9TZM1</accession>
<dbReference type="EMBL" id="JAJSPL020000056">
    <property type="protein sequence ID" value="KAK7731534.1"/>
    <property type="molecule type" value="Genomic_DNA"/>
</dbReference>
<evidence type="ECO:0000256" key="1">
    <source>
        <dbReference type="ARBA" id="ARBA00010790"/>
    </source>
</evidence>
<dbReference type="InterPro" id="IPR000172">
    <property type="entry name" value="GMC_OxRdtase_N"/>
</dbReference>
<name>A0AAN9TZM1_9PEZI</name>
<evidence type="ECO:0000313" key="5">
    <source>
        <dbReference type="Proteomes" id="UP001320245"/>
    </source>
</evidence>
<dbReference type="PROSITE" id="PS00624">
    <property type="entry name" value="GMC_OXRED_2"/>
    <property type="match status" value="1"/>
</dbReference>
<evidence type="ECO:0000313" key="4">
    <source>
        <dbReference type="EMBL" id="KAK7731534.1"/>
    </source>
</evidence>
<dbReference type="InterPro" id="IPR007867">
    <property type="entry name" value="GMC_OxRtase_C"/>
</dbReference>
<protein>
    <recommendedName>
        <fullName evidence="3">Glucose-methanol-choline oxidoreductase N-terminal domain-containing protein</fullName>
    </recommendedName>
</protein>
<feature type="binding site" evidence="2">
    <location>
        <begin position="598"/>
        <end position="599"/>
    </location>
    <ligand>
        <name>FAD</name>
        <dbReference type="ChEBI" id="CHEBI:57692"/>
    </ligand>
</feature>
<dbReference type="GO" id="GO:0016614">
    <property type="term" value="F:oxidoreductase activity, acting on CH-OH group of donors"/>
    <property type="evidence" value="ECO:0007669"/>
    <property type="project" value="InterPro"/>
</dbReference>
<dbReference type="AlphaFoldDB" id="A0AAN9TZM1"/>
<dbReference type="Proteomes" id="UP001320245">
    <property type="component" value="Unassembled WGS sequence"/>
</dbReference>
<comment type="similarity">
    <text evidence="1">Belongs to the GMC oxidoreductase family.</text>
</comment>
<dbReference type="SUPFAM" id="SSF54373">
    <property type="entry name" value="FAD-linked reductases, C-terminal domain"/>
    <property type="match status" value="1"/>
</dbReference>
<dbReference type="PIRSF" id="PIRSF000137">
    <property type="entry name" value="Alcohol_oxidase"/>
    <property type="match status" value="1"/>
</dbReference>
<feature type="domain" description="Glucose-methanol-choline oxidoreductase N-terminal" evidence="3">
    <location>
        <begin position="280"/>
        <end position="294"/>
    </location>
</feature>
<dbReference type="Pfam" id="PF05199">
    <property type="entry name" value="GMC_oxred_C"/>
    <property type="match status" value="1"/>
</dbReference>
<dbReference type="Gene3D" id="3.30.560.10">
    <property type="entry name" value="Glucose Oxidase, domain 3"/>
    <property type="match status" value="1"/>
</dbReference>
<proteinExistence type="inferred from homology"/>
<dbReference type="InterPro" id="IPR012132">
    <property type="entry name" value="GMC_OxRdtase"/>
</dbReference>
<gene>
    <name evidence="4" type="ORF">SLS53_008774</name>
</gene>
<dbReference type="PANTHER" id="PTHR11552">
    <property type="entry name" value="GLUCOSE-METHANOL-CHOLINE GMC OXIDOREDUCTASE"/>
    <property type="match status" value="1"/>
</dbReference>
<dbReference type="InterPro" id="IPR036188">
    <property type="entry name" value="FAD/NAD-bd_sf"/>
</dbReference>
<sequence>MATEINNFDVIIVGGGTAGLVVASRLSEEPGLQVLILEAGQDLPQLPERLIQAVLTPAANSQLYKSPVDWDLKTVPQTNLGGREIGFPQGKILGGSSGINGLSFTASAKVVVDGWAELGNPGWEWPAFSQSLAKTYTVAKTTLSSAKSSDGSQGPLKVAYADDYKGGWPKVWADTIESLGFPGTQDTLTGQAAGGLAIPDTVDPASGIRSYAANAYLSPEVRGRANLTVITGVEVNKILLDRSSSGGVRDVVATGVEFTDPTTGTTKTVTARREVIISAGAFGSPKILELSGIGDARRFGADNVVVDIPGVGENLQNHPMTTVSFQVSDAAPSTKDAFLRAAIQQDLQVLGGPMKEYIEHHTGPFASSGVTSAAQLPLPGLDTPEGKKEIESLLSKTGAAAGESSFAVAHEKFVRSILLSPSEASGYYIFGPAYAAFNPDGTSAPPPLDGSEDNYITIVFVLAHPLSRGSTHVVDAGADQKLAIDPGFLSHPLDLEIMARHVRFIEQGLVATEPLSQWVKPNGKRAVGAPEAGALKDLDEVKKFIKDRAIGAHHFTGSCSMLPRELGGVVDPQLRVYGTANLRVVDASVVPLAPRANPQATVYGVAEHASTLIKESLFSR</sequence>
<comment type="caution">
    <text evidence="4">The sequence shown here is derived from an EMBL/GenBank/DDBJ whole genome shotgun (WGS) entry which is preliminary data.</text>
</comment>
<dbReference type="SUPFAM" id="SSF51905">
    <property type="entry name" value="FAD/NAD(P)-binding domain"/>
    <property type="match status" value="1"/>
</dbReference>
<evidence type="ECO:0000259" key="3">
    <source>
        <dbReference type="PROSITE" id="PS00624"/>
    </source>
</evidence>
<comment type="cofactor">
    <cofactor evidence="2">
        <name>FAD</name>
        <dbReference type="ChEBI" id="CHEBI:57692"/>
    </cofactor>
</comment>
<organism evidence="4 5">
    <name type="scientific">Cytospora paraplurivora</name>
    <dbReference type="NCBI Taxonomy" id="2898453"/>
    <lineage>
        <taxon>Eukaryota</taxon>
        <taxon>Fungi</taxon>
        <taxon>Dikarya</taxon>
        <taxon>Ascomycota</taxon>
        <taxon>Pezizomycotina</taxon>
        <taxon>Sordariomycetes</taxon>
        <taxon>Sordariomycetidae</taxon>
        <taxon>Diaporthales</taxon>
        <taxon>Cytosporaceae</taxon>
        <taxon>Cytospora</taxon>
    </lineage>
</organism>